<dbReference type="PANTHER" id="PTHR31569:SF4">
    <property type="entry name" value="SWIM-TYPE DOMAIN-CONTAINING PROTEIN"/>
    <property type="match status" value="1"/>
</dbReference>
<protein>
    <recommendedName>
        <fullName evidence="2">ZSWIM1/3 RNaseH-like domain-containing protein</fullName>
    </recommendedName>
</protein>
<sequence>MGEYSSHEAGKGVSPGLHPDDVQSTKSATRSATEPGDMRLSTRWSCSVNPAASRRVYGSPATYPQTLPPVLQLVMARRTRSHDTVDADNKHNEGPVPGQDEVESVPELGERVVSEAGSRAGSDDSVAARAEHPDNSYITGGAPKRIFNAEGEGDRAVGSKVHRKLEPLRLYSPHVADRSTSSCEEEETVAPHEDDEKGASQEDEEKGTSHKDSDDEDLPFYLQFLEEKKPRERGSKTTPEREAMIAAHVNVNNHYIKNGEGKRNASVNFTGCPARFDLELTNVALPGRTITSQAARNFTRKVQGGSTAQSRLKLLLDSLPAEEDCEAMVIHDQMGVRCTIVVQNATQKLAFKNWGETPAMDWTHGTNNVGKNASWMKTKTFVIDKHFVEWRVLEECFPTAKVLLCQFHAIMYWKKLVSNRFGLVLAEQDTVQHYFAKMLYSTSLSAFERTYKQFCSFCAGRYPNVRSYFDKNWKECREMWSNHLRNKYFSAGNTTTNRIESNWRLLKQLLGKKTSVDQTVASVLTHQAAITRQVLQSLHRHNCSSRNPGSVPVFLRRTAGVLSDYVLAKVRQQWDLFMVAMKDGSIERSQDNQWMWDVTSNGKTYPCNDIEWTCTCPFWTSLMLPCQHWMYVCRYGHGFEELPIVTISYRWSMAEATKLFRQLEKGASSTNTGTGFYKVLEKWEGFVADAVKNTDKASDPSDTDEDNDVDITNYYDTVQLMEEMEKRQYEEEKEEEYICPPTQPSTVLCDVNTVGDVTRASDVNRDSCQ</sequence>
<reference evidence="3 4" key="1">
    <citation type="submission" date="2013-11" db="EMBL/GenBank/DDBJ databases">
        <title>The Genome Sequence of Phytophthora parasitica CJ01A1.</title>
        <authorList>
            <consortium name="The Broad Institute Genomics Platform"/>
            <person name="Russ C."/>
            <person name="Tyler B."/>
            <person name="Panabieres F."/>
            <person name="Shan W."/>
            <person name="Tripathy S."/>
            <person name="Grunwald N."/>
            <person name="Machado M."/>
            <person name="Johnson C.S."/>
            <person name="Walker B."/>
            <person name="Young S.K."/>
            <person name="Zeng Q."/>
            <person name="Gargeya S."/>
            <person name="Fitzgerald M."/>
            <person name="Haas B."/>
            <person name="Abouelleil A."/>
            <person name="Allen A.W."/>
            <person name="Alvarado L."/>
            <person name="Arachchi H.M."/>
            <person name="Berlin A.M."/>
            <person name="Chapman S.B."/>
            <person name="Gainer-Dewar J."/>
            <person name="Goldberg J."/>
            <person name="Griggs A."/>
            <person name="Gujja S."/>
            <person name="Hansen M."/>
            <person name="Howarth C."/>
            <person name="Imamovic A."/>
            <person name="Ireland A."/>
            <person name="Larimer J."/>
            <person name="McCowan C."/>
            <person name="Murphy C."/>
            <person name="Pearson M."/>
            <person name="Poon T.W."/>
            <person name="Priest M."/>
            <person name="Roberts A."/>
            <person name="Saif S."/>
            <person name="Shea T."/>
            <person name="Sisk P."/>
            <person name="Sykes S."/>
            <person name="Wortman J."/>
            <person name="Nusbaum C."/>
            <person name="Birren B."/>
        </authorList>
    </citation>
    <scope>NUCLEOTIDE SEQUENCE [LARGE SCALE GENOMIC DNA]</scope>
    <source>
        <strain evidence="3 4">CJ01A1</strain>
    </source>
</reference>
<evidence type="ECO:0000313" key="4">
    <source>
        <dbReference type="Proteomes" id="UP000018958"/>
    </source>
</evidence>
<dbReference type="EMBL" id="ANIX01004873">
    <property type="protein sequence ID" value="ETO99953.1"/>
    <property type="molecule type" value="Genomic_DNA"/>
</dbReference>
<feature type="compositionally biased region" description="Basic and acidic residues" evidence="1">
    <location>
        <begin position="189"/>
        <end position="213"/>
    </location>
</feature>
<feature type="region of interest" description="Disordered" evidence="1">
    <location>
        <begin position="79"/>
        <end position="143"/>
    </location>
</feature>
<dbReference type="OrthoDB" id="128162at2759"/>
<gene>
    <name evidence="3" type="ORF">F441_22626</name>
</gene>
<feature type="region of interest" description="Disordered" evidence="1">
    <location>
        <begin position="1"/>
        <end position="42"/>
    </location>
</feature>
<feature type="domain" description="ZSWIM1/3 RNaseH-like" evidence="2">
    <location>
        <begin position="371"/>
        <end position="403"/>
    </location>
</feature>
<feature type="compositionally biased region" description="Basic and acidic residues" evidence="1">
    <location>
        <begin position="1"/>
        <end position="10"/>
    </location>
</feature>
<organism evidence="3 4">
    <name type="scientific">Phytophthora nicotianae CJ01A1</name>
    <dbReference type="NCBI Taxonomy" id="1317063"/>
    <lineage>
        <taxon>Eukaryota</taxon>
        <taxon>Sar</taxon>
        <taxon>Stramenopiles</taxon>
        <taxon>Oomycota</taxon>
        <taxon>Peronosporomycetes</taxon>
        <taxon>Peronosporales</taxon>
        <taxon>Peronosporaceae</taxon>
        <taxon>Phytophthora</taxon>
    </lineage>
</organism>
<dbReference type="PANTHER" id="PTHR31569">
    <property type="entry name" value="SWIM-TYPE DOMAIN-CONTAINING PROTEIN"/>
    <property type="match status" value="1"/>
</dbReference>
<feature type="region of interest" description="Disordered" evidence="1">
    <location>
        <begin position="172"/>
        <end position="218"/>
    </location>
</feature>
<evidence type="ECO:0000256" key="1">
    <source>
        <dbReference type="SAM" id="MobiDB-lite"/>
    </source>
</evidence>
<evidence type="ECO:0000259" key="2">
    <source>
        <dbReference type="Pfam" id="PF21056"/>
    </source>
</evidence>
<proteinExistence type="predicted"/>
<dbReference type="Pfam" id="PF21056">
    <property type="entry name" value="ZSWIM1-3_RNaseH-like"/>
    <property type="match status" value="1"/>
</dbReference>
<accession>W2VRC2</accession>
<comment type="caution">
    <text evidence="3">The sequence shown here is derived from an EMBL/GenBank/DDBJ whole genome shotgun (WGS) entry which is preliminary data.</text>
</comment>
<dbReference type="Proteomes" id="UP000018958">
    <property type="component" value="Unassembled WGS sequence"/>
</dbReference>
<feature type="compositionally biased region" description="Basic and acidic residues" evidence="1">
    <location>
        <begin position="81"/>
        <end position="93"/>
    </location>
</feature>
<dbReference type="InterPro" id="IPR052579">
    <property type="entry name" value="Zinc_finger_SWIM"/>
</dbReference>
<evidence type="ECO:0000313" key="3">
    <source>
        <dbReference type="EMBL" id="ETO99953.1"/>
    </source>
</evidence>
<name>W2VRC2_PHYNI</name>
<dbReference type="InterPro" id="IPR048324">
    <property type="entry name" value="ZSWIM1-3_RNaseH-like"/>
</dbReference>
<dbReference type="AlphaFoldDB" id="W2VRC2"/>